<evidence type="ECO:0000313" key="3">
    <source>
        <dbReference type="Proteomes" id="UP000765509"/>
    </source>
</evidence>
<organism evidence="2 3">
    <name type="scientific">Austropuccinia psidii MF-1</name>
    <dbReference type="NCBI Taxonomy" id="1389203"/>
    <lineage>
        <taxon>Eukaryota</taxon>
        <taxon>Fungi</taxon>
        <taxon>Dikarya</taxon>
        <taxon>Basidiomycota</taxon>
        <taxon>Pucciniomycotina</taxon>
        <taxon>Pucciniomycetes</taxon>
        <taxon>Pucciniales</taxon>
        <taxon>Sphaerophragmiaceae</taxon>
        <taxon>Austropuccinia</taxon>
    </lineage>
</organism>
<dbReference type="Proteomes" id="UP000765509">
    <property type="component" value="Unassembled WGS sequence"/>
</dbReference>
<name>A0A9Q3DKU0_9BASI</name>
<feature type="compositionally biased region" description="Acidic residues" evidence="1">
    <location>
        <begin position="91"/>
        <end position="139"/>
    </location>
</feature>
<proteinExistence type="predicted"/>
<sequence>MWGLIYENLVPVAPDPALLKEFYNCFDDVEEIQEVTNSTIKLIPETDVITLRGTNPGRKKHPDEKLSDKQFSEKYWEQVTQEYNLLHEIAVDEDDDESSSDYEDVESDSSIDMDVSSDDDSEDEGNNMIDEDETMEDSEAVCPSNAEYGFDWENWK</sequence>
<evidence type="ECO:0000256" key="1">
    <source>
        <dbReference type="SAM" id="MobiDB-lite"/>
    </source>
</evidence>
<dbReference type="EMBL" id="AVOT02016483">
    <property type="protein sequence ID" value="MBW0501752.1"/>
    <property type="molecule type" value="Genomic_DNA"/>
</dbReference>
<protein>
    <submittedName>
        <fullName evidence="2">Uncharacterized protein</fullName>
    </submittedName>
</protein>
<feature type="region of interest" description="Disordered" evidence="1">
    <location>
        <begin position="89"/>
        <end position="156"/>
    </location>
</feature>
<accession>A0A9Q3DKU0</accession>
<dbReference type="AlphaFoldDB" id="A0A9Q3DKU0"/>
<comment type="caution">
    <text evidence="2">The sequence shown here is derived from an EMBL/GenBank/DDBJ whole genome shotgun (WGS) entry which is preliminary data.</text>
</comment>
<dbReference type="OrthoDB" id="2505488at2759"/>
<reference evidence="2" key="1">
    <citation type="submission" date="2021-03" db="EMBL/GenBank/DDBJ databases">
        <title>Draft genome sequence of rust myrtle Austropuccinia psidii MF-1, a brazilian biotype.</title>
        <authorList>
            <person name="Quecine M.C."/>
            <person name="Pachon D.M.R."/>
            <person name="Bonatelli M.L."/>
            <person name="Correr F.H."/>
            <person name="Franceschini L.M."/>
            <person name="Leite T.F."/>
            <person name="Margarido G.R.A."/>
            <person name="Almeida C.A."/>
            <person name="Ferrarezi J.A."/>
            <person name="Labate C.A."/>
        </authorList>
    </citation>
    <scope>NUCLEOTIDE SEQUENCE</scope>
    <source>
        <strain evidence="2">MF-1</strain>
    </source>
</reference>
<evidence type="ECO:0000313" key="2">
    <source>
        <dbReference type="EMBL" id="MBW0501752.1"/>
    </source>
</evidence>
<keyword evidence="3" id="KW-1185">Reference proteome</keyword>
<gene>
    <name evidence="2" type="ORF">O181_041467</name>
</gene>